<evidence type="ECO:0000256" key="9">
    <source>
        <dbReference type="SAM" id="Phobius"/>
    </source>
</evidence>
<dbReference type="InterPro" id="IPR058627">
    <property type="entry name" value="MdtA-like_C"/>
</dbReference>
<evidence type="ECO:0000256" key="6">
    <source>
        <dbReference type="ARBA" id="ARBA00023054"/>
    </source>
</evidence>
<reference evidence="12 13" key="1">
    <citation type="submission" date="2017-08" db="EMBL/GenBank/DDBJ databases">
        <title>WGS of Clinical strains of the CDC Group NO-1 linked to zoonotic infections in humans.</title>
        <authorList>
            <person name="Bernier A.-M."/>
            <person name="Bernard K."/>
        </authorList>
    </citation>
    <scope>NUCLEOTIDE SEQUENCE [LARGE SCALE GENOMIC DNA]</scope>
    <source>
        <strain evidence="12 13">NML79-0751</strain>
    </source>
</reference>
<keyword evidence="9" id="KW-1133">Transmembrane helix</keyword>
<dbReference type="NCBIfam" id="TIGR01730">
    <property type="entry name" value="RND_mfp"/>
    <property type="match status" value="1"/>
</dbReference>
<evidence type="ECO:0000313" key="13">
    <source>
        <dbReference type="Proteomes" id="UP000218644"/>
    </source>
</evidence>
<dbReference type="Gene3D" id="2.40.50.100">
    <property type="match status" value="1"/>
</dbReference>
<dbReference type="Pfam" id="PF25954">
    <property type="entry name" value="Beta-barrel_RND_2"/>
    <property type="match status" value="1"/>
</dbReference>
<dbReference type="InterPro" id="IPR050465">
    <property type="entry name" value="UPF0194_transport"/>
</dbReference>
<dbReference type="Gene3D" id="2.40.30.170">
    <property type="match status" value="1"/>
</dbReference>
<evidence type="ECO:0000256" key="1">
    <source>
        <dbReference type="ARBA" id="ARBA00004418"/>
    </source>
</evidence>
<dbReference type="Gene3D" id="1.10.287.470">
    <property type="entry name" value="Helix hairpin bin"/>
    <property type="match status" value="1"/>
</dbReference>
<name>A0A2A2AUY8_9BURK</name>
<dbReference type="Pfam" id="PF25967">
    <property type="entry name" value="RND-MFP_C"/>
    <property type="match status" value="1"/>
</dbReference>
<comment type="caution">
    <text evidence="12">The sequence shown here is derived from an EMBL/GenBank/DDBJ whole genome shotgun (WGS) entry which is preliminary data.</text>
</comment>
<dbReference type="EMBL" id="NSJD01000001">
    <property type="protein sequence ID" value="PAT41541.1"/>
    <property type="molecule type" value="Genomic_DNA"/>
</dbReference>
<keyword evidence="9" id="KW-0472">Membrane</keyword>
<feature type="region of interest" description="Disordered" evidence="8">
    <location>
        <begin position="21"/>
        <end position="53"/>
    </location>
</feature>
<gene>
    <name evidence="12" type="ORF">CK623_01010</name>
</gene>
<feature type="domain" description="CusB-like beta-barrel" evidence="10">
    <location>
        <begin position="322"/>
        <end position="395"/>
    </location>
</feature>
<comment type="similarity">
    <text evidence="2">Belongs to the membrane fusion protein (MFP) (TC 8.A.1) family.</text>
</comment>
<keyword evidence="6 7" id="KW-0175">Coiled coil</keyword>
<evidence type="ECO:0000256" key="3">
    <source>
        <dbReference type="ARBA" id="ARBA00010602"/>
    </source>
</evidence>
<evidence type="ECO:0000256" key="8">
    <source>
        <dbReference type="SAM" id="MobiDB-lite"/>
    </source>
</evidence>
<evidence type="ECO:0000256" key="2">
    <source>
        <dbReference type="ARBA" id="ARBA00009477"/>
    </source>
</evidence>
<sequence length="478" mass="51355">MRICSSTSMICNRASSALSASGQRSWQPMRPRLTSLPTPPQREKHPHEPAPLAGRPARLGMAARQNMHQSPSTMPLTRRRWLIALLLLGLCAAALWWWVRVPAFDAVQVRQGPLRQTVVATGRVDSAARLAIGSQTIGTVAQVLVREGQQVAAGELLLRLRAHEADAQVHKAQAELAQAQLQLRNLQLVDAPVSAQALQQAQAALQLARREHARTQALVAQGFLAQAHLDAAGNALAAAQAQLRSAQAQHAARQAGGTQQALAQARLQQAQAQLLQAQAQRQWLDIRAPADALVLTRQVEPGDVVQAGRTLLELAQTGQTRIEANVDEKNLALLQPGMAAQAVADAYPGQGFAAELEHIAPGIDAQRGTVGLRLHVPQPPPFLRPDMSVSVELLARQRPDALILPADAVQHSGQAHWVWRLQQGRAQRTPVTLGIQGIGQVEVSAGLQAGDWVLYPSAALRQGQRAAARDLPGERATP</sequence>
<dbReference type="PANTHER" id="PTHR32347">
    <property type="entry name" value="EFFLUX SYSTEM COMPONENT YKNX-RELATED"/>
    <property type="match status" value="1"/>
</dbReference>
<dbReference type="SUPFAM" id="SSF111369">
    <property type="entry name" value="HlyD-like secretion proteins"/>
    <property type="match status" value="2"/>
</dbReference>
<feature type="coiled-coil region" evidence="7">
    <location>
        <begin position="160"/>
        <end position="287"/>
    </location>
</feature>
<dbReference type="PANTHER" id="PTHR32347:SF29">
    <property type="entry name" value="UPF0194 MEMBRANE PROTEIN YBHG"/>
    <property type="match status" value="1"/>
</dbReference>
<dbReference type="Proteomes" id="UP000218644">
    <property type="component" value="Unassembled WGS sequence"/>
</dbReference>
<feature type="domain" description="Multidrug resistance protein MdtA-like C-terminal permuted SH3" evidence="11">
    <location>
        <begin position="400"/>
        <end position="453"/>
    </location>
</feature>
<evidence type="ECO:0000256" key="4">
    <source>
        <dbReference type="ARBA" id="ARBA00022729"/>
    </source>
</evidence>
<protein>
    <submittedName>
        <fullName evidence="12">Efflux transporter periplasmic adaptor subunit</fullName>
    </submittedName>
</protein>
<dbReference type="PRINTS" id="PR01490">
    <property type="entry name" value="RTXTOXIND"/>
</dbReference>
<dbReference type="InterPro" id="IPR058792">
    <property type="entry name" value="Beta-barrel_RND_2"/>
</dbReference>
<evidence type="ECO:0000313" key="12">
    <source>
        <dbReference type="EMBL" id="PAT41541.1"/>
    </source>
</evidence>
<dbReference type="GO" id="GO:0042597">
    <property type="term" value="C:periplasmic space"/>
    <property type="evidence" value="ECO:0007669"/>
    <property type="project" value="UniProtKB-SubCell"/>
</dbReference>
<organism evidence="12 13">
    <name type="scientific">Vandammella animalimorsus</name>
    <dbReference type="NCBI Taxonomy" id="2029117"/>
    <lineage>
        <taxon>Bacteria</taxon>
        <taxon>Pseudomonadati</taxon>
        <taxon>Pseudomonadota</taxon>
        <taxon>Betaproteobacteria</taxon>
        <taxon>Burkholderiales</taxon>
        <taxon>Comamonadaceae</taxon>
        <taxon>Vandammella</taxon>
    </lineage>
</organism>
<accession>A0A2A2AUY8</accession>
<evidence type="ECO:0000256" key="5">
    <source>
        <dbReference type="ARBA" id="ARBA00022764"/>
    </source>
</evidence>
<proteinExistence type="inferred from homology"/>
<keyword evidence="9" id="KW-0812">Transmembrane</keyword>
<comment type="subcellular location">
    <subcellularLocation>
        <location evidence="1">Periplasm</location>
    </subcellularLocation>
</comment>
<dbReference type="AlphaFoldDB" id="A0A2A2AUY8"/>
<evidence type="ECO:0000256" key="7">
    <source>
        <dbReference type="SAM" id="Coils"/>
    </source>
</evidence>
<dbReference type="GO" id="GO:0022857">
    <property type="term" value="F:transmembrane transporter activity"/>
    <property type="evidence" value="ECO:0007669"/>
    <property type="project" value="InterPro"/>
</dbReference>
<comment type="similarity">
    <text evidence="3">Belongs to the UPF0194 family.</text>
</comment>
<dbReference type="Gene3D" id="2.40.420.20">
    <property type="match status" value="1"/>
</dbReference>
<dbReference type="InterPro" id="IPR006143">
    <property type="entry name" value="RND_pump_MFP"/>
</dbReference>
<evidence type="ECO:0000259" key="11">
    <source>
        <dbReference type="Pfam" id="PF25967"/>
    </source>
</evidence>
<feature type="transmembrane region" description="Helical" evidence="9">
    <location>
        <begin position="81"/>
        <end position="99"/>
    </location>
</feature>
<keyword evidence="5" id="KW-0574">Periplasm</keyword>
<dbReference type="GO" id="GO:0016020">
    <property type="term" value="C:membrane"/>
    <property type="evidence" value="ECO:0007669"/>
    <property type="project" value="InterPro"/>
</dbReference>
<evidence type="ECO:0000259" key="10">
    <source>
        <dbReference type="Pfam" id="PF25954"/>
    </source>
</evidence>
<keyword evidence="4" id="KW-0732">Signal</keyword>